<sequence>MAWTLKFQSDPSKLTPSHWTTNSTTGCKTLTIKDTPIFELGYRSVSGPTAKQSTWPTADWQVVVEYTTKDGRKWRMTRVCPSDPRTGGTCTSSTVQI</sequence>
<dbReference type="AlphaFoldDB" id="A0A839QRM0"/>
<proteinExistence type="predicted"/>
<dbReference type="EMBL" id="JACHWP010000001">
    <property type="protein sequence ID" value="MBB3022318.1"/>
    <property type="molecule type" value="Genomic_DNA"/>
</dbReference>
<dbReference type="PROSITE" id="PS51257">
    <property type="entry name" value="PROKAR_LIPOPROTEIN"/>
    <property type="match status" value="1"/>
</dbReference>
<feature type="compositionally biased region" description="Polar residues" evidence="1">
    <location>
        <begin position="88"/>
        <end position="97"/>
    </location>
</feature>
<organism evidence="2 3">
    <name type="scientific">Helcobacillus massiliensis</name>
    <dbReference type="NCBI Taxonomy" id="521392"/>
    <lineage>
        <taxon>Bacteria</taxon>
        <taxon>Bacillati</taxon>
        <taxon>Actinomycetota</taxon>
        <taxon>Actinomycetes</taxon>
        <taxon>Micrococcales</taxon>
        <taxon>Dermabacteraceae</taxon>
        <taxon>Helcobacillus</taxon>
    </lineage>
</organism>
<name>A0A839QRM0_9MICO</name>
<evidence type="ECO:0000256" key="1">
    <source>
        <dbReference type="SAM" id="MobiDB-lite"/>
    </source>
</evidence>
<accession>A0A839QRM0</accession>
<evidence type="ECO:0000313" key="3">
    <source>
        <dbReference type="Proteomes" id="UP000568050"/>
    </source>
</evidence>
<comment type="caution">
    <text evidence="2">The sequence shown here is derived from an EMBL/GenBank/DDBJ whole genome shotgun (WGS) entry which is preliminary data.</text>
</comment>
<keyword evidence="3" id="KW-1185">Reference proteome</keyword>
<reference evidence="2 3" key="1">
    <citation type="submission" date="2020-08" db="EMBL/GenBank/DDBJ databases">
        <title>Sequencing the genomes of 1000 actinobacteria strains.</title>
        <authorList>
            <person name="Klenk H.-P."/>
        </authorList>
    </citation>
    <scope>NUCLEOTIDE SEQUENCE [LARGE SCALE GENOMIC DNA]</scope>
    <source>
        <strain evidence="2 3">DSM 23040</strain>
    </source>
</reference>
<protein>
    <submittedName>
        <fullName evidence="2">Uncharacterized protein</fullName>
    </submittedName>
</protein>
<feature type="region of interest" description="Disordered" evidence="1">
    <location>
        <begin position="77"/>
        <end position="97"/>
    </location>
</feature>
<evidence type="ECO:0000313" key="2">
    <source>
        <dbReference type="EMBL" id="MBB3022318.1"/>
    </source>
</evidence>
<dbReference type="Proteomes" id="UP000568050">
    <property type="component" value="Unassembled WGS sequence"/>
</dbReference>
<gene>
    <name evidence="2" type="ORF">FHX50_000566</name>
</gene>